<keyword evidence="2" id="KW-1185">Reference proteome</keyword>
<proteinExistence type="predicted"/>
<name>A0ABY9K1D5_9BACI</name>
<geneLocation type="plasmid" evidence="1 2">
    <name>unnamed2</name>
</geneLocation>
<dbReference type="RefSeq" id="WP_264189928.1">
    <property type="nucleotide sequence ID" value="NZ_CP129015.1"/>
</dbReference>
<reference evidence="1 2" key="1">
    <citation type="submission" date="2023-06" db="EMBL/GenBank/DDBJ databases">
        <title>Five Gram-positive bacteria isolated from mangrove sediments in Shenzhen, Guangdong, China.</title>
        <authorList>
            <person name="Yu S."/>
            <person name="Zheng W."/>
            <person name="Huang Y."/>
        </authorList>
    </citation>
    <scope>NUCLEOTIDE SEQUENCE [LARGE SCALE GENOMIC DNA]</scope>
    <source>
        <strain evidence="1 2">SaN35-3</strain>
        <plasmid evidence="1 2">unnamed2</plasmid>
    </source>
</reference>
<protein>
    <submittedName>
        <fullName evidence="1">Uncharacterized protein</fullName>
    </submittedName>
</protein>
<sequence>MKKSLILSLIFSVLLAVPVVGISDTGIDNKATTIQLLHEPDMG</sequence>
<gene>
    <name evidence="1" type="ORF">LC087_19250</name>
</gene>
<evidence type="ECO:0000313" key="1">
    <source>
        <dbReference type="EMBL" id="WLR44505.1"/>
    </source>
</evidence>
<dbReference type="Proteomes" id="UP001197974">
    <property type="component" value="Plasmid unnamed2"/>
</dbReference>
<evidence type="ECO:0000313" key="2">
    <source>
        <dbReference type="Proteomes" id="UP001197974"/>
    </source>
</evidence>
<accession>A0ABY9K1D5</accession>
<keyword evidence="1" id="KW-0614">Plasmid</keyword>
<organism evidence="1 2">
    <name type="scientific">Bacillus carboniphilus</name>
    <dbReference type="NCBI Taxonomy" id="86663"/>
    <lineage>
        <taxon>Bacteria</taxon>
        <taxon>Bacillati</taxon>
        <taxon>Bacillota</taxon>
        <taxon>Bacilli</taxon>
        <taxon>Bacillales</taxon>
        <taxon>Bacillaceae</taxon>
        <taxon>Bacillus</taxon>
    </lineage>
</organism>
<dbReference type="EMBL" id="CP129015">
    <property type="protein sequence ID" value="WLR44505.1"/>
    <property type="molecule type" value="Genomic_DNA"/>
</dbReference>